<evidence type="ECO:0000256" key="9">
    <source>
        <dbReference type="ARBA" id="ARBA00023242"/>
    </source>
</evidence>
<evidence type="ECO:0000259" key="14">
    <source>
        <dbReference type="PROSITE" id="PS51061"/>
    </source>
</evidence>
<dbReference type="PANTHER" id="PTHR12360:SF12">
    <property type="entry name" value="TRANSCRIPTIONAL REPRESSOR NF-X1"/>
    <property type="match status" value="1"/>
</dbReference>
<evidence type="ECO:0000256" key="6">
    <source>
        <dbReference type="ARBA" id="ARBA00022833"/>
    </source>
</evidence>
<evidence type="ECO:0000256" key="7">
    <source>
        <dbReference type="ARBA" id="ARBA00023015"/>
    </source>
</evidence>
<feature type="compositionally biased region" description="Low complexity" evidence="11">
    <location>
        <begin position="1173"/>
        <end position="1183"/>
    </location>
</feature>
<evidence type="ECO:0000256" key="10">
    <source>
        <dbReference type="PROSITE-ProRule" id="PRU00175"/>
    </source>
</evidence>
<evidence type="ECO:0000256" key="5">
    <source>
        <dbReference type="ARBA" id="ARBA00022771"/>
    </source>
</evidence>
<feature type="domain" description="PHD-type" evidence="12">
    <location>
        <begin position="231"/>
        <end position="296"/>
    </location>
</feature>
<keyword evidence="4" id="KW-0677">Repeat</keyword>
<evidence type="ECO:0000313" key="16">
    <source>
        <dbReference type="Proteomes" id="UP001375240"/>
    </source>
</evidence>
<name>A0AAV9UL83_9PEZI</name>
<evidence type="ECO:0000256" key="2">
    <source>
        <dbReference type="ARBA" id="ARBA00007269"/>
    </source>
</evidence>
<accession>A0AAV9UL83</accession>
<keyword evidence="6" id="KW-0862">Zinc</keyword>
<dbReference type="InterPro" id="IPR019787">
    <property type="entry name" value="Znf_PHD-finger"/>
</dbReference>
<dbReference type="GO" id="GO:0000981">
    <property type="term" value="F:DNA-binding transcription factor activity, RNA polymerase II-specific"/>
    <property type="evidence" value="ECO:0007669"/>
    <property type="project" value="TreeGrafter"/>
</dbReference>
<dbReference type="InterPro" id="IPR034078">
    <property type="entry name" value="NFX1_fam"/>
</dbReference>
<dbReference type="PANTHER" id="PTHR12360">
    <property type="entry name" value="NUCLEAR TRANSCRIPTION FACTOR, X-BOX BINDING 1 NFX1"/>
    <property type="match status" value="1"/>
</dbReference>
<feature type="compositionally biased region" description="Low complexity" evidence="11">
    <location>
        <begin position="110"/>
        <end position="121"/>
    </location>
</feature>
<evidence type="ECO:0000256" key="1">
    <source>
        <dbReference type="ARBA" id="ARBA00004123"/>
    </source>
</evidence>
<dbReference type="Pfam" id="PF01422">
    <property type="entry name" value="zf-NF-X1"/>
    <property type="match status" value="7"/>
</dbReference>
<dbReference type="InterPro" id="IPR036867">
    <property type="entry name" value="R3H_dom_sf"/>
</dbReference>
<dbReference type="SUPFAM" id="SSF57850">
    <property type="entry name" value="RING/U-box"/>
    <property type="match status" value="1"/>
</dbReference>
<evidence type="ECO:0000256" key="8">
    <source>
        <dbReference type="ARBA" id="ARBA00023163"/>
    </source>
</evidence>
<dbReference type="Pfam" id="PF01424">
    <property type="entry name" value="R3H"/>
    <property type="match status" value="1"/>
</dbReference>
<comment type="subcellular location">
    <subcellularLocation>
        <location evidence="1">Nucleus</location>
    </subcellularLocation>
</comment>
<feature type="compositionally biased region" description="Basic residues" evidence="11">
    <location>
        <begin position="25"/>
        <end position="34"/>
    </location>
</feature>
<comment type="similarity">
    <text evidence="2">Belongs to the NFX1 family.</text>
</comment>
<dbReference type="SMART" id="SM00393">
    <property type="entry name" value="R3H"/>
    <property type="match status" value="1"/>
</dbReference>
<dbReference type="PROSITE" id="PS50016">
    <property type="entry name" value="ZF_PHD_2"/>
    <property type="match status" value="1"/>
</dbReference>
<feature type="compositionally biased region" description="Basic residues" evidence="11">
    <location>
        <begin position="88"/>
        <end position="97"/>
    </location>
</feature>
<dbReference type="InterPro" id="IPR001374">
    <property type="entry name" value="R3H_dom"/>
</dbReference>
<dbReference type="GO" id="GO:0000977">
    <property type="term" value="F:RNA polymerase II transcription regulatory region sequence-specific DNA binding"/>
    <property type="evidence" value="ECO:0007669"/>
    <property type="project" value="TreeGrafter"/>
</dbReference>
<evidence type="ECO:0000256" key="11">
    <source>
        <dbReference type="SAM" id="MobiDB-lite"/>
    </source>
</evidence>
<dbReference type="InterPro" id="IPR000967">
    <property type="entry name" value="Znf_NFX1"/>
</dbReference>
<dbReference type="Proteomes" id="UP001375240">
    <property type="component" value="Unassembled WGS sequence"/>
</dbReference>
<gene>
    <name evidence="15" type="primary">FAP1</name>
    <name evidence="15" type="ORF">TWF696_007673</name>
</gene>
<feature type="compositionally biased region" description="Basic residues" evidence="11">
    <location>
        <begin position="199"/>
        <end position="211"/>
    </location>
</feature>
<evidence type="ECO:0000256" key="3">
    <source>
        <dbReference type="ARBA" id="ARBA00022723"/>
    </source>
</evidence>
<keyword evidence="7" id="KW-0805">Transcription regulation</keyword>
<dbReference type="PROSITE" id="PS51061">
    <property type="entry name" value="R3H"/>
    <property type="match status" value="1"/>
</dbReference>
<dbReference type="GO" id="GO:0005634">
    <property type="term" value="C:nucleus"/>
    <property type="evidence" value="ECO:0007669"/>
    <property type="project" value="UniProtKB-SubCell"/>
</dbReference>
<dbReference type="GO" id="GO:0000122">
    <property type="term" value="P:negative regulation of transcription by RNA polymerase II"/>
    <property type="evidence" value="ECO:0007669"/>
    <property type="project" value="TreeGrafter"/>
</dbReference>
<evidence type="ECO:0000259" key="12">
    <source>
        <dbReference type="PROSITE" id="PS50016"/>
    </source>
</evidence>
<comment type="caution">
    <text evidence="15">The sequence shown here is derived from an EMBL/GenBank/DDBJ whole genome shotgun (WGS) entry which is preliminary data.</text>
</comment>
<dbReference type="SUPFAM" id="SSF82708">
    <property type="entry name" value="R3H domain"/>
    <property type="match status" value="1"/>
</dbReference>
<evidence type="ECO:0000259" key="13">
    <source>
        <dbReference type="PROSITE" id="PS50089"/>
    </source>
</evidence>
<feature type="domain" description="RING-type" evidence="13">
    <location>
        <begin position="234"/>
        <end position="294"/>
    </location>
</feature>
<keyword evidence="3" id="KW-0479">Metal-binding</keyword>
<reference evidence="15 16" key="1">
    <citation type="submission" date="2019-10" db="EMBL/GenBank/DDBJ databases">
        <authorList>
            <person name="Palmer J.M."/>
        </authorList>
    </citation>
    <scope>NUCLEOTIDE SEQUENCE [LARGE SCALE GENOMIC DNA]</scope>
    <source>
        <strain evidence="15 16">TWF696</strain>
    </source>
</reference>
<dbReference type="Gene3D" id="3.30.1370.50">
    <property type="entry name" value="R3H-like domain"/>
    <property type="match status" value="1"/>
</dbReference>
<keyword evidence="8" id="KW-0804">Transcription</keyword>
<feature type="compositionally biased region" description="Polar residues" evidence="11">
    <location>
        <begin position="40"/>
        <end position="83"/>
    </location>
</feature>
<feature type="domain" description="R3H" evidence="14">
    <location>
        <begin position="874"/>
        <end position="937"/>
    </location>
</feature>
<feature type="region of interest" description="Disordered" evidence="11">
    <location>
        <begin position="1"/>
        <end position="215"/>
    </location>
</feature>
<keyword evidence="16" id="KW-1185">Reference proteome</keyword>
<dbReference type="EMBL" id="JAVHNQ010000006">
    <property type="protein sequence ID" value="KAK6344026.1"/>
    <property type="molecule type" value="Genomic_DNA"/>
</dbReference>
<sequence length="1210" mass="131153">MADTATPSQPAPSQQANTSNTTGTRSRRRRHPRRPREDQTASAESPGTAQSSGEASTQAGSKQPQPNTSTPTHSGHQRQNGAPSSSVRGRRGGRHGRGSGGSNRLEGGPAAATTESTELTAPRGPTARQRARRGGSFIPGARPFGGHLTKPEPQNGQDEDNTTGIHGDANAISGQTVTLPGTSQPNVVIEAGPSGPPRRSNHHGKPPRRPKTVREAEDLMTRIHNDISSGDYECMICYSAVTRKSKVWACTRCHAAFHLGCVKKWAKQALDAPEASNNDDIVPLQRTWRCPGCQNPSPDTPERYTCWCGKSENPETARFVPPHSCGQTCGKQREVPKDCPHGCELQCHAGPCPPCSAMGPQVPCFCGKEVSQKRCVDTDYEGGWSCAQICGDMMPCGEHFCNRPCHEGMCGACEVTETLRCYCGEEERAVKCCDKLPPKTSHGVDDSTWEGFWQCNKTCERDFDCGKHKCQKRCHAQDAQMPHCPFSPDVVKFCPCGKTPLDANVPRQSCTDPIPHCDKVCLKKLPCGHKCEKRCHTGDCGYCTKMVDVLCRCGRTSTPSRCLQGREQEPPWCRRTCHATLNCLRHECGERCCAGEQKARERMQSKKKVQVRGRTEDIEPEHICTRVCGKTLKCGLHTCAALCHRGACGSCLEANFDELACHCGRTRIMPPILCGTGPPACRFPCQRPKSCGHPNPADHLCHPDDEPCPNCPYLVQKKCLCGRAVIKNQPCWRESVSCGQTCGKLLSCGSHVCQKTCHAAGDCEEPCKQTCGKSRAICGHDCRDPCHAPFACSVDTPCTTRITVSCPCGHVKQEVACATSSRNQAPKRPEIKCIDDCRRRQLAAAFNVDLEKKTAEESANAYSEDTLEFYIDSKAWCTGIEKMLRDFCADNDKVRLAFKPMKSHLRQFIHNLAEDYGLDSESEDPEPYRSVVVTKNNRWSMPARNLAEALKLRRKGDTGLAGVGVPVSAVQQLRKATGSQPVNAILLSGLRVGLLTSELEADLQPLLRGSSLRFGIRWCGDEEALLEPQGSALSTEEVEVELHNVKPVVRRHVTTYRIASAVELCWVGRDGKVASREGQQTGGGWNIVSGKQSARLTTQTTSQTRSSSANVFGVLGGGAGSFAAAAGSATRGTSTVAKAQSKVTSPVVPKDEPVDDWLEAVENEEREAEAEKAAASAAASSVEDNGQSADEQEGSAAKEVEGKEDPPLTT</sequence>
<dbReference type="CDD" id="cd06008">
    <property type="entry name" value="NF-X1-zinc-finger"/>
    <property type="match status" value="5"/>
</dbReference>
<feature type="compositionally biased region" description="Polar residues" evidence="11">
    <location>
        <begin position="172"/>
        <end position="186"/>
    </location>
</feature>
<evidence type="ECO:0000313" key="15">
    <source>
        <dbReference type="EMBL" id="KAK6344026.1"/>
    </source>
</evidence>
<proteinExistence type="inferred from homology"/>
<keyword evidence="5 10" id="KW-0863">Zinc-finger</keyword>
<dbReference type="AlphaFoldDB" id="A0AAV9UL83"/>
<feature type="region of interest" description="Disordered" evidence="11">
    <location>
        <begin position="1163"/>
        <end position="1210"/>
    </location>
</feature>
<feature type="compositionally biased region" description="Polar residues" evidence="11">
    <location>
        <begin position="1"/>
        <end position="24"/>
    </location>
</feature>
<organism evidence="15 16">
    <name type="scientific">Orbilia brochopaga</name>
    <dbReference type="NCBI Taxonomy" id="3140254"/>
    <lineage>
        <taxon>Eukaryota</taxon>
        <taxon>Fungi</taxon>
        <taxon>Dikarya</taxon>
        <taxon>Ascomycota</taxon>
        <taxon>Pezizomycotina</taxon>
        <taxon>Orbiliomycetes</taxon>
        <taxon>Orbiliales</taxon>
        <taxon>Orbiliaceae</taxon>
        <taxon>Orbilia</taxon>
    </lineage>
</organism>
<dbReference type="InterPro" id="IPR001841">
    <property type="entry name" value="Znf_RING"/>
</dbReference>
<feature type="compositionally biased region" description="Basic and acidic residues" evidence="11">
    <location>
        <begin position="1196"/>
        <end position="1210"/>
    </location>
</feature>
<evidence type="ECO:0000256" key="4">
    <source>
        <dbReference type="ARBA" id="ARBA00022737"/>
    </source>
</evidence>
<dbReference type="PROSITE" id="PS50089">
    <property type="entry name" value="ZF_RING_2"/>
    <property type="match status" value="1"/>
</dbReference>
<protein>
    <submittedName>
        <fullName evidence="15">FKBP12-associated protein</fullName>
    </submittedName>
</protein>
<dbReference type="SMART" id="SM00438">
    <property type="entry name" value="ZnF_NFX"/>
    <property type="match status" value="7"/>
</dbReference>
<keyword evidence="9" id="KW-0539">Nucleus</keyword>
<dbReference type="GO" id="GO:0008270">
    <property type="term" value="F:zinc ion binding"/>
    <property type="evidence" value="ECO:0007669"/>
    <property type="project" value="UniProtKB-KW"/>
</dbReference>